<dbReference type="GO" id="GO:0006189">
    <property type="term" value="P:'de novo' IMP biosynthetic process"/>
    <property type="evidence" value="ECO:0007669"/>
    <property type="project" value="UniProtKB-UniRule"/>
</dbReference>
<comment type="caution">
    <text evidence="7">The sequence shown here is derived from an EMBL/GenBank/DDBJ whole genome shotgun (WGS) entry which is preliminary data.</text>
</comment>
<proteinExistence type="inferred from homology"/>
<evidence type="ECO:0000259" key="6">
    <source>
        <dbReference type="SMART" id="SM01001"/>
    </source>
</evidence>
<accession>A0A8J7CGR0</accession>
<dbReference type="AlphaFoldDB" id="A0A8J7CGR0"/>
<evidence type="ECO:0000256" key="4">
    <source>
        <dbReference type="PIRNR" id="PIRNR001338"/>
    </source>
</evidence>
<dbReference type="GO" id="GO:0016829">
    <property type="term" value="F:lyase activity"/>
    <property type="evidence" value="ECO:0007669"/>
    <property type="project" value="UniProtKB-KW"/>
</dbReference>
<evidence type="ECO:0000256" key="3">
    <source>
        <dbReference type="HAMAP-Rule" id="MF_01929"/>
    </source>
</evidence>
<gene>
    <name evidence="3 7" type="primary">purE</name>
    <name evidence="7" type="ORF">IFJ97_07290</name>
</gene>
<dbReference type="InterPro" id="IPR024694">
    <property type="entry name" value="PurE_prokaryotes"/>
</dbReference>
<dbReference type="SMART" id="SM01001">
    <property type="entry name" value="AIRC"/>
    <property type="match status" value="1"/>
</dbReference>
<dbReference type="GO" id="GO:0034023">
    <property type="term" value="F:5-(carboxyamino)imidazole ribonucleotide mutase activity"/>
    <property type="evidence" value="ECO:0007669"/>
    <property type="project" value="UniProtKB-UniRule"/>
</dbReference>
<dbReference type="EC" id="5.4.99.18" evidence="3 4"/>
<keyword evidence="1 3" id="KW-0658">Purine biosynthesis</keyword>
<comment type="catalytic activity">
    <reaction evidence="3 4">
        <text>5-carboxyamino-1-(5-phospho-D-ribosyl)imidazole + H(+) = 5-amino-1-(5-phospho-D-ribosyl)imidazole-4-carboxylate</text>
        <dbReference type="Rhea" id="RHEA:13193"/>
        <dbReference type="ChEBI" id="CHEBI:15378"/>
        <dbReference type="ChEBI" id="CHEBI:58730"/>
        <dbReference type="ChEBI" id="CHEBI:77657"/>
        <dbReference type="EC" id="5.4.99.18"/>
    </reaction>
</comment>
<feature type="domain" description="PurE" evidence="6">
    <location>
        <begin position="10"/>
        <end position="161"/>
    </location>
</feature>
<organism evidence="7 8">
    <name type="scientific">Candidatus Sulfomarinibacter kjeldsenii</name>
    <dbReference type="NCBI Taxonomy" id="2885994"/>
    <lineage>
        <taxon>Bacteria</taxon>
        <taxon>Pseudomonadati</taxon>
        <taxon>Acidobacteriota</taxon>
        <taxon>Thermoanaerobaculia</taxon>
        <taxon>Thermoanaerobaculales</taxon>
        <taxon>Candidatus Sulfomarinibacteraceae</taxon>
        <taxon>Candidatus Sulfomarinibacter</taxon>
    </lineage>
</organism>
<dbReference type="EMBL" id="JACXWA010000120">
    <property type="protein sequence ID" value="MBD3871144.1"/>
    <property type="molecule type" value="Genomic_DNA"/>
</dbReference>
<dbReference type="Pfam" id="PF00731">
    <property type="entry name" value="AIRC"/>
    <property type="match status" value="1"/>
</dbReference>
<evidence type="ECO:0000313" key="8">
    <source>
        <dbReference type="Proteomes" id="UP000598633"/>
    </source>
</evidence>
<feature type="binding site" evidence="3 5">
    <location>
        <position position="18"/>
    </location>
    <ligand>
        <name>substrate</name>
    </ligand>
</feature>
<feature type="binding site" evidence="3 5">
    <location>
        <position position="21"/>
    </location>
    <ligand>
        <name>substrate</name>
    </ligand>
</feature>
<evidence type="ECO:0000256" key="1">
    <source>
        <dbReference type="ARBA" id="ARBA00022755"/>
    </source>
</evidence>
<evidence type="ECO:0000256" key="2">
    <source>
        <dbReference type="ARBA" id="ARBA00023235"/>
    </source>
</evidence>
<comment type="similarity">
    <text evidence="3">Belongs to the AIR carboxylase family. Class I subfamily.</text>
</comment>
<dbReference type="HAMAP" id="MF_01929">
    <property type="entry name" value="PurE_classI"/>
    <property type="match status" value="1"/>
</dbReference>
<feature type="binding site" evidence="3 5">
    <location>
        <position position="48"/>
    </location>
    <ligand>
        <name>substrate</name>
    </ligand>
</feature>
<dbReference type="SUPFAM" id="SSF52255">
    <property type="entry name" value="N5-CAIR mutase (phosphoribosylaminoimidazole carboxylase, PurE)"/>
    <property type="match status" value="1"/>
</dbReference>
<dbReference type="InterPro" id="IPR033747">
    <property type="entry name" value="PurE_ClassI"/>
</dbReference>
<dbReference type="UniPathway" id="UPA00074">
    <property type="reaction ID" value="UER00943"/>
</dbReference>
<name>A0A8J7CGR0_9BACT</name>
<comment type="function">
    <text evidence="3 4">Catalyzes the conversion of N5-carboxyaminoimidazole ribonucleotide (N5-CAIR) to 4-carboxy-5-aminoimidazole ribonucleotide (CAIR).</text>
</comment>
<dbReference type="PANTHER" id="PTHR23046:SF2">
    <property type="entry name" value="PHOSPHORIBOSYLAMINOIMIDAZOLE CARBOXYLASE"/>
    <property type="match status" value="1"/>
</dbReference>
<protein>
    <recommendedName>
        <fullName evidence="3 4">N5-carboxyaminoimidazole ribonucleotide mutase</fullName>
        <shortName evidence="3 4">N5-CAIR mutase</shortName>
        <ecNumber evidence="3 4">5.4.99.18</ecNumber>
    </recommendedName>
    <alternativeName>
        <fullName evidence="3">5-(carboxyamino)imidazole ribonucleotide mutase</fullName>
    </alternativeName>
</protein>
<dbReference type="NCBIfam" id="TIGR01162">
    <property type="entry name" value="purE"/>
    <property type="match status" value="1"/>
</dbReference>
<keyword evidence="7" id="KW-0456">Lyase</keyword>
<keyword evidence="2 3" id="KW-0413">Isomerase</keyword>
<evidence type="ECO:0000256" key="5">
    <source>
        <dbReference type="PIRSR" id="PIRSR001338-1"/>
    </source>
</evidence>
<dbReference type="PANTHER" id="PTHR23046">
    <property type="entry name" value="PHOSPHORIBOSYLAMINOIMIDAZOLE CARBOXYLASE CATALYTIC SUBUNIT"/>
    <property type="match status" value="1"/>
</dbReference>
<dbReference type="Proteomes" id="UP000598633">
    <property type="component" value="Unassembled WGS sequence"/>
</dbReference>
<reference evidence="7 8" key="1">
    <citation type="submission" date="2020-08" db="EMBL/GenBank/DDBJ databases">
        <title>Acidobacteriota in marine sediments use diverse sulfur dissimilation pathways.</title>
        <authorList>
            <person name="Wasmund K."/>
        </authorList>
    </citation>
    <scope>NUCLEOTIDE SEQUENCE [LARGE SCALE GENOMIC DNA]</scope>
    <source>
        <strain evidence="7">MAG AM3-A</strain>
    </source>
</reference>
<evidence type="ECO:0000313" key="7">
    <source>
        <dbReference type="EMBL" id="MBD3871144.1"/>
    </source>
</evidence>
<dbReference type="Gene3D" id="3.40.50.1970">
    <property type="match status" value="1"/>
</dbReference>
<dbReference type="InterPro" id="IPR000031">
    <property type="entry name" value="PurE_dom"/>
</dbReference>
<dbReference type="PIRSF" id="PIRSF001338">
    <property type="entry name" value="AIR_carboxylase"/>
    <property type="match status" value="1"/>
</dbReference>
<sequence length="178" mass="18035">MTEVNSQANAEVLILMGSASDWKHVRGAAEVLEGLGVSFEVHVSSAHRTPARTVDLVRSAEAGGCSVYICAAGMAAHLAGVVAAHTVRPVLGVPLPGGVLDGVDALLATVQMPGGIPVATFAVGSAGARNAAFFAAQVIAGERPEVGLALEDARRADGEKIAAADREINTEISTGRDS</sequence>
<comment type="pathway">
    <text evidence="3 4">Purine metabolism; IMP biosynthesis via de novo pathway; 5-amino-1-(5-phospho-D-ribosyl)imidazole-4-carboxylate from 5-amino-1-(5-phospho-D-ribosyl)imidazole (N5-CAIR route): step 2/2.</text>
</comment>